<feature type="transmembrane region" description="Helical" evidence="1">
    <location>
        <begin position="21"/>
        <end position="44"/>
    </location>
</feature>
<proteinExistence type="predicted"/>
<evidence type="ECO:0008006" key="4">
    <source>
        <dbReference type="Google" id="ProtNLM"/>
    </source>
</evidence>
<organism evidence="2 3">
    <name type="scientific">Niabella drilacis (strain DSM 25811 / CCM 8410 / CCUG 62505 / LMG 26954 / E90)</name>
    <dbReference type="NCBI Taxonomy" id="1285928"/>
    <lineage>
        <taxon>Bacteria</taxon>
        <taxon>Pseudomonadati</taxon>
        <taxon>Bacteroidota</taxon>
        <taxon>Chitinophagia</taxon>
        <taxon>Chitinophagales</taxon>
        <taxon>Chitinophagaceae</taxon>
        <taxon>Niabella</taxon>
    </lineage>
</organism>
<keyword evidence="1" id="KW-0812">Transmembrane</keyword>
<evidence type="ECO:0000313" key="2">
    <source>
        <dbReference type="EMBL" id="SDD69343.1"/>
    </source>
</evidence>
<evidence type="ECO:0000256" key="1">
    <source>
        <dbReference type="SAM" id="Phobius"/>
    </source>
</evidence>
<evidence type="ECO:0000313" key="3">
    <source>
        <dbReference type="Proteomes" id="UP000198757"/>
    </source>
</evidence>
<accession>A0A1G6WUM2</accession>
<dbReference type="AlphaFoldDB" id="A0A1G6WUM2"/>
<keyword evidence="1" id="KW-1133">Transmembrane helix</keyword>
<dbReference type="Proteomes" id="UP000198757">
    <property type="component" value="Unassembled WGS sequence"/>
</dbReference>
<name>A0A1G6WUM2_NIADE</name>
<keyword evidence="1" id="KW-0472">Membrane</keyword>
<keyword evidence="3" id="KW-1185">Reference proteome</keyword>
<feature type="transmembrane region" description="Helical" evidence="1">
    <location>
        <begin position="50"/>
        <end position="70"/>
    </location>
</feature>
<gene>
    <name evidence="2" type="ORF">SAMN04487894_11228</name>
</gene>
<reference evidence="3" key="1">
    <citation type="submission" date="2016-10" db="EMBL/GenBank/DDBJ databases">
        <authorList>
            <person name="Varghese N."/>
            <person name="Submissions S."/>
        </authorList>
    </citation>
    <scope>NUCLEOTIDE SEQUENCE [LARGE SCALE GENOMIC DNA]</scope>
    <source>
        <strain evidence="3">DSM 25811 / CCM 8410 / LMG 26954 / E90</strain>
    </source>
</reference>
<dbReference type="EMBL" id="FMZO01000012">
    <property type="protein sequence ID" value="SDD69343.1"/>
    <property type="molecule type" value="Genomic_DNA"/>
</dbReference>
<protein>
    <recommendedName>
        <fullName evidence="4">Redox-active disulfide protein 2</fullName>
    </recommendedName>
</protein>
<sequence length="84" mass="9424">MAQKPLSESTIEELNKQRSTIKGLMIAFGLLWVLLLALNVYLLVSGKTNFGLLAVLSALFPIMIPMLISLNKINEELKLRRVNK</sequence>